<dbReference type="GO" id="GO:0042742">
    <property type="term" value="P:defense response to bacterium"/>
    <property type="evidence" value="ECO:0007669"/>
    <property type="project" value="UniProtKB-KW"/>
</dbReference>
<dbReference type="PANTHER" id="PTHR38107">
    <property type="match status" value="1"/>
</dbReference>
<dbReference type="HAMAP" id="MF_04110">
    <property type="entry name" value="ENDOLYSIN_T4"/>
    <property type="match status" value="1"/>
</dbReference>
<dbReference type="GO" id="GO:0009253">
    <property type="term" value="P:peptidoglycan catabolic process"/>
    <property type="evidence" value="ECO:0007669"/>
    <property type="project" value="InterPro"/>
</dbReference>
<evidence type="ECO:0000256" key="3">
    <source>
        <dbReference type="ARBA" id="ARBA00022638"/>
    </source>
</evidence>
<evidence type="ECO:0000256" key="5">
    <source>
        <dbReference type="ARBA" id="ARBA00023200"/>
    </source>
</evidence>
<sequence>MTKILPNVVTLVIVLIILVTITSSELLRRVQTINRKGLKLIKKFEGFHSRFYRDSLGIRTIGYGHSCDIYDCSNIRPPVSHSEAKELLKKDLIPIEKCVASLTHVKLNSNQFSALVSFTFSVGCGAYRESTLRRKLNDGDTKGASKEFKKWAYIDGKKLRGLKKRRKAEKKLFCRSGGINDFKIPWNGSIYKFYSKPSKPYNKALKLVNLCDDLDKLNK</sequence>
<dbReference type="InterPro" id="IPR033907">
    <property type="entry name" value="Endolysin_autolysin"/>
</dbReference>
<dbReference type="GO" id="GO:0031640">
    <property type="term" value="P:killing of cells of another organism"/>
    <property type="evidence" value="ECO:0007669"/>
    <property type="project" value="UniProtKB-KW"/>
</dbReference>
<evidence type="ECO:0000313" key="8">
    <source>
        <dbReference type="Proteomes" id="UP000615446"/>
    </source>
</evidence>
<keyword evidence="5" id="KW-1035">Host cytoplasm</keyword>
<dbReference type="GO" id="GO:0016998">
    <property type="term" value="P:cell wall macromolecule catabolic process"/>
    <property type="evidence" value="ECO:0007669"/>
    <property type="project" value="InterPro"/>
</dbReference>
<dbReference type="Pfam" id="PF00959">
    <property type="entry name" value="Phage_lysozyme"/>
    <property type="match status" value="1"/>
</dbReference>
<dbReference type="PANTHER" id="PTHR38107:SF3">
    <property type="entry name" value="LYSOZYME RRRD-RELATED"/>
    <property type="match status" value="1"/>
</dbReference>
<dbReference type="Gene3D" id="1.10.530.40">
    <property type="match status" value="1"/>
</dbReference>
<organism evidence="7 8">
    <name type="scientific">Rhizophagus clarus</name>
    <dbReference type="NCBI Taxonomy" id="94130"/>
    <lineage>
        <taxon>Eukaryota</taxon>
        <taxon>Fungi</taxon>
        <taxon>Fungi incertae sedis</taxon>
        <taxon>Mucoromycota</taxon>
        <taxon>Glomeromycotina</taxon>
        <taxon>Glomeromycetes</taxon>
        <taxon>Glomerales</taxon>
        <taxon>Glomeraceae</taxon>
        <taxon>Rhizophagus</taxon>
    </lineage>
</organism>
<dbReference type="SUPFAM" id="SSF53955">
    <property type="entry name" value="Lysozyme-like"/>
    <property type="match status" value="1"/>
</dbReference>
<evidence type="ECO:0000313" key="7">
    <source>
        <dbReference type="EMBL" id="GES83630.1"/>
    </source>
</evidence>
<comment type="catalytic activity">
    <reaction evidence="1">
        <text>Hydrolysis of (1-&gt;4)-beta-linkages between N-acetylmuramic acid and N-acetyl-D-glucosamine residues in a peptidoglycan and between N-acetyl-D-glucosamine residues in chitodextrins.</text>
        <dbReference type="EC" id="3.2.1.17"/>
    </reaction>
</comment>
<evidence type="ECO:0000256" key="6">
    <source>
        <dbReference type="ARBA" id="ARBA00023295"/>
    </source>
</evidence>
<dbReference type="OrthoDB" id="5358886at2759"/>
<dbReference type="InterPro" id="IPR051018">
    <property type="entry name" value="Bacteriophage_GH24"/>
</dbReference>
<evidence type="ECO:0000256" key="4">
    <source>
        <dbReference type="ARBA" id="ARBA00022801"/>
    </source>
</evidence>
<proteinExistence type="inferred from homology"/>
<dbReference type="InterPro" id="IPR023346">
    <property type="entry name" value="Lysozyme-like_dom_sf"/>
</dbReference>
<dbReference type="InterPro" id="IPR034690">
    <property type="entry name" value="Endolysin_T4_type"/>
</dbReference>
<evidence type="ECO:0000256" key="2">
    <source>
        <dbReference type="ARBA" id="ARBA00022529"/>
    </source>
</evidence>
<accession>A0A8H3QJT3</accession>
<dbReference type="InterPro" id="IPR002196">
    <property type="entry name" value="Glyco_hydro_24"/>
</dbReference>
<name>A0A8H3QJT3_9GLOM</name>
<dbReference type="InterPro" id="IPR023347">
    <property type="entry name" value="Lysozyme_dom_sf"/>
</dbReference>
<keyword evidence="2" id="KW-0929">Antimicrobial</keyword>
<dbReference type="CDD" id="cd00737">
    <property type="entry name" value="lyz_endolysin_autolysin"/>
    <property type="match status" value="1"/>
</dbReference>
<reference evidence="7" key="1">
    <citation type="submission" date="2019-10" db="EMBL/GenBank/DDBJ databases">
        <title>Conservation and host-specific expression of non-tandemly repeated heterogenous ribosome RNA gene in arbuscular mycorrhizal fungi.</title>
        <authorList>
            <person name="Maeda T."/>
            <person name="Kobayashi Y."/>
            <person name="Nakagawa T."/>
            <person name="Ezawa T."/>
            <person name="Yamaguchi K."/>
            <person name="Bino T."/>
            <person name="Nishimoto Y."/>
            <person name="Shigenobu S."/>
            <person name="Kawaguchi M."/>
        </authorList>
    </citation>
    <scope>NUCLEOTIDE SEQUENCE</scope>
    <source>
        <strain evidence="7">HR1</strain>
    </source>
</reference>
<comment type="caution">
    <text evidence="7">The sequence shown here is derived from an EMBL/GenBank/DDBJ whole genome shotgun (WGS) entry which is preliminary data.</text>
</comment>
<dbReference type="GO" id="GO:0003796">
    <property type="term" value="F:lysozyme activity"/>
    <property type="evidence" value="ECO:0007669"/>
    <property type="project" value="UniProtKB-EC"/>
</dbReference>
<dbReference type="Proteomes" id="UP000615446">
    <property type="component" value="Unassembled WGS sequence"/>
</dbReference>
<dbReference type="EMBL" id="BLAL01000071">
    <property type="protein sequence ID" value="GES83630.1"/>
    <property type="molecule type" value="Genomic_DNA"/>
</dbReference>
<keyword evidence="3" id="KW-0081">Bacteriolytic enzyme</keyword>
<keyword evidence="6" id="KW-0326">Glycosidase</keyword>
<protein>
    <submittedName>
        <fullName evidence="7">Glycoside hydrolase family 24 protein</fullName>
    </submittedName>
</protein>
<gene>
    <name evidence="7" type="ORF">RCL2_001078700</name>
</gene>
<dbReference type="AlphaFoldDB" id="A0A8H3QJT3"/>
<evidence type="ECO:0000256" key="1">
    <source>
        <dbReference type="ARBA" id="ARBA00000632"/>
    </source>
</evidence>
<keyword evidence="4 7" id="KW-0378">Hydrolase</keyword>